<dbReference type="EMBL" id="NIBQ01000001">
    <property type="protein sequence ID" value="OUZ35254.1"/>
    <property type="molecule type" value="Genomic_DNA"/>
</dbReference>
<protein>
    <submittedName>
        <fullName evidence="1">Uncharacterized protein</fullName>
    </submittedName>
</protein>
<accession>A0A200JDH9</accession>
<dbReference type="AlphaFoldDB" id="A0A200JDH9"/>
<reference evidence="2" key="2">
    <citation type="submission" date="2017-05" db="EMBL/GenBank/DDBJ databases">
        <authorList>
            <consortium name="The Broad Institute Genomics Platform"/>
            <consortium name="The Broad Institute Genomic Center for Infectious Diseases"/>
            <person name="Earl A."/>
            <person name="Manson A."/>
            <person name="Schwartman J."/>
            <person name="Gilmore M."/>
            <person name="Abouelleil A."/>
            <person name="Cao P."/>
            <person name="Chapman S."/>
            <person name="Cusick C."/>
            <person name="Shea T."/>
            <person name="Young S."/>
            <person name="Neafsey D."/>
            <person name="Nusbaum C."/>
            <person name="Birren B."/>
        </authorList>
    </citation>
    <scope>NUCLEOTIDE SEQUENCE</scope>
    <source>
        <strain evidence="2">9D6_DIV0238</strain>
    </source>
</reference>
<name>A0A200JDH9_9ENTE</name>
<gene>
    <name evidence="2" type="ORF">A5889_000040</name>
    <name evidence="1" type="ORF">A5889_000730</name>
</gene>
<dbReference type="EMBL" id="CP147246">
    <property type="protein sequence ID" value="WYJ92561.1"/>
    <property type="molecule type" value="Genomic_DNA"/>
</dbReference>
<reference evidence="1" key="1">
    <citation type="submission" date="2017-05" db="EMBL/GenBank/DDBJ databases">
        <title>The Genome Sequence of Enterococcus sp. 9D6_DIV0238.</title>
        <authorList>
            <consortium name="The Broad Institute Genomics Platform"/>
            <consortium name="The Broad Institute Genomic Center for Infectious Diseases"/>
            <person name="Earl A."/>
            <person name="Manson A."/>
            <person name="Schwartman J."/>
            <person name="Gilmore M."/>
            <person name="Abouelleil A."/>
            <person name="Cao P."/>
            <person name="Chapman S."/>
            <person name="Cusick C."/>
            <person name="Shea T."/>
            <person name="Young S."/>
            <person name="Neafsey D."/>
            <person name="Nusbaum C."/>
            <person name="Birren B."/>
        </authorList>
    </citation>
    <scope>NUCLEOTIDE SEQUENCE [LARGE SCALE GENOMIC DNA]</scope>
    <source>
        <strain evidence="1">9D6_DIV0238</strain>
    </source>
</reference>
<keyword evidence="3" id="KW-1185">Reference proteome</keyword>
<sequence length="327" mass="39059">MTDFLFHEIHGIYFAIVKEILNQKQALSTKELDRIVRMKGFDESVMQLLPSLQNKNNPWYLLFEKEPDCWFPITKNETPSTYTALERRWLKTIMKDPQLSFFLEDHEISDLDQQLKGIQPLFDLNAITYYDQFNQIDSIIDQKQQQRHFKCLIEAIQEKRPLLIDYQRHKKVSSKIGLFLPFKLDYSPKNNLFRLKAWRILRTSRFEVTLNLDRMLTVQLAEEKRDYLALPITSYRKQAQMTCQLIDKRQALKRSMLHFADYHKTTRRLDESHYELTIQYDTSDETELLIRILSFGPFLTVTSPDSFIIKIKERIEAQAKLMESFDQ</sequence>
<dbReference type="RefSeq" id="WP_087639871.1">
    <property type="nucleotide sequence ID" value="NZ_CP147246.1"/>
</dbReference>
<proteinExistence type="predicted"/>
<evidence type="ECO:0000313" key="2">
    <source>
        <dbReference type="EMBL" id="WYJ92561.1"/>
    </source>
</evidence>
<dbReference type="Proteomes" id="UP000196151">
    <property type="component" value="Chromosome"/>
</dbReference>
<dbReference type="OrthoDB" id="9815009at2"/>
<organism evidence="1">
    <name type="scientific">Candidatus Enterococcus dunnyi</name>
    <dbReference type="NCBI Taxonomy" id="1834192"/>
    <lineage>
        <taxon>Bacteria</taxon>
        <taxon>Bacillati</taxon>
        <taxon>Bacillota</taxon>
        <taxon>Bacilli</taxon>
        <taxon>Lactobacillales</taxon>
        <taxon>Enterococcaceae</taxon>
        <taxon>Enterococcus</taxon>
    </lineage>
</organism>
<evidence type="ECO:0000313" key="3">
    <source>
        <dbReference type="Proteomes" id="UP000196151"/>
    </source>
</evidence>
<evidence type="ECO:0000313" key="1">
    <source>
        <dbReference type="EMBL" id="OUZ35254.1"/>
    </source>
</evidence>
<reference evidence="2" key="3">
    <citation type="submission" date="2024-03" db="EMBL/GenBank/DDBJ databases">
        <title>The Genome Sequence of Enterococcus sp. DIV0238c.</title>
        <authorList>
            <consortium name="The Broad Institute Genomics Platform"/>
            <consortium name="The Broad Institute Microbial Omics Core"/>
            <consortium name="The Broad Institute Genomic Center for Infectious Diseases"/>
            <person name="Earl A."/>
            <person name="Manson A."/>
            <person name="Gilmore M."/>
            <person name="Schwartman J."/>
            <person name="Shea T."/>
            <person name="Abouelleil A."/>
            <person name="Cao P."/>
            <person name="Chapman S."/>
            <person name="Cusick C."/>
            <person name="Young S."/>
            <person name="Neafsey D."/>
            <person name="Nusbaum C."/>
            <person name="Birren B."/>
        </authorList>
    </citation>
    <scope>NUCLEOTIDE SEQUENCE</scope>
    <source>
        <strain evidence="2">9D6_DIV0238</strain>
    </source>
</reference>